<keyword evidence="1" id="KW-0255">Endonuclease</keyword>
<keyword evidence="2" id="KW-1185">Reference proteome</keyword>
<dbReference type="EMBL" id="SRYA01000008">
    <property type="protein sequence ID" value="TGY97294.1"/>
    <property type="molecule type" value="Genomic_DNA"/>
</dbReference>
<name>A0AC61RZC2_9FIRM</name>
<dbReference type="Proteomes" id="UP000304953">
    <property type="component" value="Unassembled WGS sequence"/>
</dbReference>
<keyword evidence="1" id="KW-0540">Nuclease</keyword>
<protein>
    <submittedName>
        <fullName evidence="1">CRISPR-associated endonuclease Cas2</fullName>
    </submittedName>
</protein>
<proteinExistence type="predicted"/>
<evidence type="ECO:0000313" key="1">
    <source>
        <dbReference type="EMBL" id="TGY97294.1"/>
    </source>
</evidence>
<evidence type="ECO:0000313" key="2">
    <source>
        <dbReference type="Proteomes" id="UP000304953"/>
    </source>
</evidence>
<sequence length="104" mass="12248">MENYFFEIDEKVARDEVFVLIIYDIVDNKRRIKLAKYLQGYGFRVQKSAFEAKIPKRKYQKLLREIPNYIDDCDSVKVYKIIGSGQVTAFGKNMDIETEDVIVI</sequence>
<gene>
    <name evidence="1" type="primary">cas2</name>
    <name evidence="1" type="ORF">E5329_05130</name>
</gene>
<organism evidence="1 2">
    <name type="scientific">Petralouisia muris</name>
    <dbReference type="NCBI Taxonomy" id="3032872"/>
    <lineage>
        <taxon>Bacteria</taxon>
        <taxon>Bacillati</taxon>
        <taxon>Bacillota</taxon>
        <taxon>Clostridia</taxon>
        <taxon>Lachnospirales</taxon>
        <taxon>Lachnospiraceae</taxon>
        <taxon>Petralouisia</taxon>
    </lineage>
</organism>
<reference evidence="1" key="1">
    <citation type="submission" date="2019-04" db="EMBL/GenBank/DDBJ databases">
        <title>Microbes associate with the intestines of laboratory mice.</title>
        <authorList>
            <person name="Navarre W."/>
            <person name="Wong E."/>
            <person name="Huang K."/>
            <person name="Tropini C."/>
            <person name="Ng K."/>
            <person name="Yu B."/>
        </authorList>
    </citation>
    <scope>NUCLEOTIDE SEQUENCE</scope>
    <source>
        <strain evidence="1">NM01_1-7b</strain>
    </source>
</reference>
<comment type="caution">
    <text evidence="1">The sequence shown here is derived from an EMBL/GenBank/DDBJ whole genome shotgun (WGS) entry which is preliminary data.</text>
</comment>
<keyword evidence="1" id="KW-0378">Hydrolase</keyword>
<accession>A0AC61RZC2</accession>